<reference evidence="2" key="1">
    <citation type="submission" date="2023-03" db="EMBL/GenBank/DDBJ databases">
        <authorList>
            <person name="Julca I."/>
        </authorList>
    </citation>
    <scope>NUCLEOTIDE SEQUENCE</scope>
</reference>
<accession>A0AAV1CKH3</accession>
<feature type="region of interest" description="Disordered" evidence="1">
    <location>
        <begin position="110"/>
        <end position="135"/>
    </location>
</feature>
<dbReference type="AlphaFoldDB" id="A0AAV1CKH3"/>
<feature type="compositionally biased region" description="Low complexity" evidence="1">
    <location>
        <begin position="118"/>
        <end position="132"/>
    </location>
</feature>
<evidence type="ECO:0000313" key="2">
    <source>
        <dbReference type="EMBL" id="CAI9095154.1"/>
    </source>
</evidence>
<dbReference type="Proteomes" id="UP001161247">
    <property type="component" value="Chromosome 2"/>
</dbReference>
<feature type="region of interest" description="Disordered" evidence="1">
    <location>
        <begin position="1"/>
        <end position="26"/>
    </location>
</feature>
<keyword evidence="3" id="KW-1185">Reference proteome</keyword>
<gene>
    <name evidence="2" type="ORF">OLC1_LOCUS6183</name>
</gene>
<name>A0AAV1CKH3_OLDCO</name>
<protein>
    <submittedName>
        <fullName evidence="2">OLC1v1031033C1</fullName>
    </submittedName>
</protein>
<evidence type="ECO:0000313" key="3">
    <source>
        <dbReference type="Proteomes" id="UP001161247"/>
    </source>
</evidence>
<organism evidence="2 3">
    <name type="scientific">Oldenlandia corymbosa var. corymbosa</name>
    <dbReference type="NCBI Taxonomy" id="529605"/>
    <lineage>
        <taxon>Eukaryota</taxon>
        <taxon>Viridiplantae</taxon>
        <taxon>Streptophyta</taxon>
        <taxon>Embryophyta</taxon>
        <taxon>Tracheophyta</taxon>
        <taxon>Spermatophyta</taxon>
        <taxon>Magnoliopsida</taxon>
        <taxon>eudicotyledons</taxon>
        <taxon>Gunneridae</taxon>
        <taxon>Pentapetalae</taxon>
        <taxon>asterids</taxon>
        <taxon>lamiids</taxon>
        <taxon>Gentianales</taxon>
        <taxon>Rubiaceae</taxon>
        <taxon>Rubioideae</taxon>
        <taxon>Spermacoceae</taxon>
        <taxon>Hedyotis-Oldenlandia complex</taxon>
        <taxon>Oldenlandia</taxon>
    </lineage>
</organism>
<dbReference type="EMBL" id="OX459119">
    <property type="protein sequence ID" value="CAI9095154.1"/>
    <property type="molecule type" value="Genomic_DNA"/>
</dbReference>
<evidence type="ECO:0000256" key="1">
    <source>
        <dbReference type="SAM" id="MobiDB-lite"/>
    </source>
</evidence>
<feature type="compositionally biased region" description="Polar residues" evidence="1">
    <location>
        <begin position="1"/>
        <end position="11"/>
    </location>
</feature>
<sequence>MISLPQSSTAAHSAGQGSMPIHTSALGGSSLPLPNISAVDSYSTVITDQSSGIGRQSSQQQLNVGSSLFRERSSHFGSYRSPRSQTPEHAIAAQVERFENAFQRLIDHSTNTGAIGPSGSAASETGTATGTTNSEISPVNMVNNPLYNAIFQTSASVTLVQNATAGTSINGVQNISRAVSQGLQSLIYPVVPSQPTFVPPPGNFTFDGPAEYTFQQQPPPRQHQQGSTMVSPHLIGQDGVPRIALELGQASQNVQGTNDRRFILYQNRVPGNNTAAVNLTDPHIPQASGVVVADPQIVPPHITLEDNREEQQWMAYEANQILNRNRAQAIG</sequence>
<proteinExistence type="predicted"/>